<dbReference type="EMBL" id="VNHM01000002">
    <property type="protein sequence ID" value="TYO97384.1"/>
    <property type="molecule type" value="Genomic_DNA"/>
</dbReference>
<evidence type="ECO:0000256" key="4">
    <source>
        <dbReference type="ARBA" id="ARBA00022500"/>
    </source>
</evidence>
<dbReference type="RefSeq" id="WP_166510626.1">
    <property type="nucleotide sequence ID" value="NZ_VNHM01000002.1"/>
</dbReference>
<dbReference type="InterPro" id="IPR036061">
    <property type="entry name" value="CheW-like_dom_sf"/>
</dbReference>
<evidence type="ECO:0000313" key="7">
    <source>
        <dbReference type="Proteomes" id="UP000323166"/>
    </source>
</evidence>
<dbReference type="GO" id="GO:0007165">
    <property type="term" value="P:signal transduction"/>
    <property type="evidence" value="ECO:0007669"/>
    <property type="project" value="InterPro"/>
</dbReference>
<sequence length="137" mass="15385">MQNEGQLVIFELAEQLYALPIQETQEIIRMAVITRVPNTSSYVEGIINLRGSIVPVINLNRRLGLPIKDYDDSTRIIVVEYNGQKVGMIVDNVREVGRYTADEVEPPVVDGDNVDYISGVVKKGENLWLLLNLAKVM</sequence>
<name>A0A5S4ZYQ7_9FIRM</name>
<proteinExistence type="predicted"/>
<keyword evidence="3" id="KW-0963">Cytoplasm</keyword>
<dbReference type="SMART" id="SM00260">
    <property type="entry name" value="CheW"/>
    <property type="match status" value="1"/>
</dbReference>
<feature type="domain" description="CheW-like" evidence="5">
    <location>
        <begin position="4"/>
        <end position="137"/>
    </location>
</feature>
<accession>A0A5S4ZYQ7</accession>
<comment type="caution">
    <text evidence="6">The sequence shown here is derived from an EMBL/GenBank/DDBJ whole genome shotgun (WGS) entry which is preliminary data.</text>
</comment>
<dbReference type="PROSITE" id="PS50851">
    <property type="entry name" value="CHEW"/>
    <property type="match status" value="1"/>
</dbReference>
<evidence type="ECO:0000256" key="2">
    <source>
        <dbReference type="ARBA" id="ARBA00021483"/>
    </source>
</evidence>
<protein>
    <recommendedName>
        <fullName evidence="2">Chemotaxis protein CheW</fullName>
    </recommendedName>
</protein>
<dbReference type="AlphaFoldDB" id="A0A5S4ZYQ7"/>
<evidence type="ECO:0000256" key="1">
    <source>
        <dbReference type="ARBA" id="ARBA00004496"/>
    </source>
</evidence>
<dbReference type="Gene3D" id="2.30.30.40">
    <property type="entry name" value="SH3 Domains"/>
    <property type="match status" value="1"/>
</dbReference>
<dbReference type="PANTHER" id="PTHR22617:SF43">
    <property type="entry name" value="PROTEIN PILI"/>
    <property type="match status" value="1"/>
</dbReference>
<evidence type="ECO:0000313" key="6">
    <source>
        <dbReference type="EMBL" id="TYO97384.1"/>
    </source>
</evidence>
<dbReference type="PANTHER" id="PTHR22617">
    <property type="entry name" value="CHEMOTAXIS SENSOR HISTIDINE KINASE-RELATED"/>
    <property type="match status" value="1"/>
</dbReference>
<dbReference type="GO" id="GO:0006935">
    <property type="term" value="P:chemotaxis"/>
    <property type="evidence" value="ECO:0007669"/>
    <property type="project" value="UniProtKB-KW"/>
</dbReference>
<dbReference type="InterPro" id="IPR039315">
    <property type="entry name" value="CheW"/>
</dbReference>
<reference evidence="6 7" key="1">
    <citation type="submission" date="2019-07" db="EMBL/GenBank/DDBJ databases">
        <title>Genomic Encyclopedia of Type Strains, Phase I: the one thousand microbial genomes (KMG-I) project.</title>
        <authorList>
            <person name="Kyrpides N."/>
        </authorList>
    </citation>
    <scope>NUCLEOTIDE SEQUENCE [LARGE SCALE GENOMIC DNA]</scope>
    <source>
        <strain evidence="6 7">DSM 6562</strain>
    </source>
</reference>
<dbReference type="Proteomes" id="UP000323166">
    <property type="component" value="Unassembled WGS sequence"/>
</dbReference>
<dbReference type="SUPFAM" id="SSF50341">
    <property type="entry name" value="CheW-like"/>
    <property type="match status" value="1"/>
</dbReference>
<gene>
    <name evidence="6" type="ORF">LX24_00578</name>
</gene>
<dbReference type="FunFam" id="2.40.50.180:FF:000002">
    <property type="entry name" value="Chemotaxis protein CheW"/>
    <property type="match status" value="1"/>
</dbReference>
<dbReference type="InterPro" id="IPR002545">
    <property type="entry name" value="CheW-lke_dom"/>
</dbReference>
<organism evidence="6 7">
    <name type="scientific">Desulfallas thermosapovorans DSM 6562</name>
    <dbReference type="NCBI Taxonomy" id="1121431"/>
    <lineage>
        <taxon>Bacteria</taxon>
        <taxon>Bacillati</taxon>
        <taxon>Bacillota</taxon>
        <taxon>Clostridia</taxon>
        <taxon>Eubacteriales</taxon>
        <taxon>Desulfallaceae</taxon>
        <taxon>Desulfallas</taxon>
    </lineage>
</organism>
<evidence type="ECO:0000256" key="3">
    <source>
        <dbReference type="ARBA" id="ARBA00022490"/>
    </source>
</evidence>
<keyword evidence="4" id="KW-0145">Chemotaxis</keyword>
<keyword evidence="7" id="KW-1185">Reference proteome</keyword>
<evidence type="ECO:0000259" key="5">
    <source>
        <dbReference type="PROSITE" id="PS50851"/>
    </source>
</evidence>
<comment type="subcellular location">
    <subcellularLocation>
        <location evidence="1">Cytoplasm</location>
    </subcellularLocation>
</comment>
<dbReference type="Gene3D" id="2.40.50.180">
    <property type="entry name" value="CheA-289, Domain 4"/>
    <property type="match status" value="1"/>
</dbReference>
<dbReference type="Pfam" id="PF01584">
    <property type="entry name" value="CheW"/>
    <property type="match status" value="1"/>
</dbReference>
<dbReference type="GO" id="GO:0005829">
    <property type="term" value="C:cytosol"/>
    <property type="evidence" value="ECO:0007669"/>
    <property type="project" value="TreeGrafter"/>
</dbReference>
<dbReference type="CDD" id="cd00732">
    <property type="entry name" value="CheW"/>
    <property type="match status" value="1"/>
</dbReference>